<dbReference type="PANTHER" id="PTHR10566:SF113">
    <property type="entry name" value="PROTEIN ACTIVITY OF BC1 COMPLEX KINASE 7, CHLOROPLASTIC"/>
    <property type="match status" value="1"/>
</dbReference>
<protein>
    <submittedName>
        <fullName evidence="3">AarF/UbiB family protein</fullName>
    </submittedName>
</protein>
<dbReference type="RefSeq" id="WP_265384089.1">
    <property type="nucleotide sequence ID" value="NZ_CP110615.1"/>
</dbReference>
<organism evidence="3 4">
    <name type="scientific">Rhodococcus antarcticus</name>
    <dbReference type="NCBI Taxonomy" id="2987751"/>
    <lineage>
        <taxon>Bacteria</taxon>
        <taxon>Bacillati</taxon>
        <taxon>Actinomycetota</taxon>
        <taxon>Actinomycetes</taxon>
        <taxon>Mycobacteriales</taxon>
        <taxon>Nocardiaceae</taxon>
        <taxon>Rhodococcus</taxon>
    </lineage>
</organism>
<dbReference type="Proteomes" id="UP001164965">
    <property type="component" value="Chromosome"/>
</dbReference>
<feature type="domain" description="ABC1 atypical kinase-like" evidence="2">
    <location>
        <begin position="44"/>
        <end position="287"/>
    </location>
</feature>
<sequence>MDVPLPDRMRRVVETLGPTFVKIGQIVAMRPDYVPTEYALALRKLQDHAEPFGSESARRVVEAELGQRLDELFANFEPEPFAAASLAQVHRATLPDGRRVAVKIQRPGAGSQMRDDLELLAFLARRLERRAPEVLGFRPSAMVAELRDTTLRELDFRQEARTCERVGRYFAGRDDVVIPWIDSDRSTERVLTMQLIEGVSPAPAAVLLEQGLDVDRLLDTGARAMLEQLFTLGLFHADPHPGNLLFLPGDRVAFLDFGMFGRLNTRNRRKLALMVWALVQGDFDAVAGQLLDFATRAPGADPEAFRDALDDVVQDWYAGKANASIARLLVRELGLGARFGIVFPRDLVLVARALVGLEATTTLVVPERSFRELLEPLVGDIRDAVLPSVAQLKDVLEHHRFDYLQLALDLPDLLGDLLPDLARRLRNGPPNPVELQREPMPDRPSPGWLLLAATTTGAAAGWLAAATARGRGSSA</sequence>
<evidence type="ECO:0000313" key="4">
    <source>
        <dbReference type="Proteomes" id="UP001164965"/>
    </source>
</evidence>
<dbReference type="PANTHER" id="PTHR10566">
    <property type="entry name" value="CHAPERONE-ACTIVITY OF BC1 COMPLEX CABC1 -RELATED"/>
    <property type="match status" value="1"/>
</dbReference>
<dbReference type="InterPro" id="IPR011009">
    <property type="entry name" value="Kinase-like_dom_sf"/>
</dbReference>
<evidence type="ECO:0000313" key="3">
    <source>
        <dbReference type="EMBL" id="UZJ25985.1"/>
    </source>
</evidence>
<dbReference type="InterPro" id="IPR050154">
    <property type="entry name" value="UbiB_kinase"/>
</dbReference>
<dbReference type="InterPro" id="IPR004147">
    <property type="entry name" value="ABC1_dom"/>
</dbReference>
<reference evidence="3" key="1">
    <citation type="submission" date="2022-10" db="EMBL/GenBank/DDBJ databases">
        <title>Rhodococcus sp.75.</title>
        <authorList>
            <person name="Sun M."/>
        </authorList>
    </citation>
    <scope>NUCLEOTIDE SEQUENCE</scope>
    <source>
        <strain evidence="3">75</strain>
    </source>
</reference>
<evidence type="ECO:0000259" key="2">
    <source>
        <dbReference type="Pfam" id="PF03109"/>
    </source>
</evidence>
<dbReference type="CDD" id="cd05121">
    <property type="entry name" value="ABC1_ADCK3-like"/>
    <property type="match status" value="1"/>
</dbReference>
<dbReference type="Pfam" id="PF03109">
    <property type="entry name" value="ABC1"/>
    <property type="match status" value="1"/>
</dbReference>
<dbReference type="EMBL" id="CP110615">
    <property type="protein sequence ID" value="UZJ25985.1"/>
    <property type="molecule type" value="Genomic_DNA"/>
</dbReference>
<comment type="similarity">
    <text evidence="1">Belongs to the protein kinase superfamily. ADCK protein kinase family.</text>
</comment>
<proteinExistence type="inferred from homology"/>
<dbReference type="SUPFAM" id="SSF56112">
    <property type="entry name" value="Protein kinase-like (PK-like)"/>
    <property type="match status" value="1"/>
</dbReference>
<name>A0ABY6P2W2_9NOCA</name>
<gene>
    <name evidence="3" type="ORF">RHODO2019_06010</name>
</gene>
<accession>A0ABY6P2W2</accession>
<evidence type="ECO:0000256" key="1">
    <source>
        <dbReference type="ARBA" id="ARBA00009670"/>
    </source>
</evidence>
<keyword evidence="4" id="KW-1185">Reference proteome</keyword>